<keyword evidence="2" id="KW-1185">Reference proteome</keyword>
<name>A0A6L6QH59_9BURK</name>
<protein>
    <submittedName>
        <fullName evidence="1">Uncharacterized protein</fullName>
    </submittedName>
</protein>
<evidence type="ECO:0000313" key="1">
    <source>
        <dbReference type="EMBL" id="MTW10963.1"/>
    </source>
</evidence>
<evidence type="ECO:0000313" key="2">
    <source>
        <dbReference type="Proteomes" id="UP000472320"/>
    </source>
</evidence>
<proteinExistence type="predicted"/>
<comment type="caution">
    <text evidence="1">The sequence shown here is derived from an EMBL/GenBank/DDBJ whole genome shotgun (WGS) entry which is preliminary data.</text>
</comment>
<sequence>MQRNKANYPGSGVKVKRFLCVAQSKQLPASKGFLGGIAGRIAAKQEEFPHVWSNICG</sequence>
<organism evidence="1 2">
    <name type="scientific">Massilia eburnea</name>
    <dbReference type="NCBI Taxonomy" id="1776165"/>
    <lineage>
        <taxon>Bacteria</taxon>
        <taxon>Pseudomonadati</taxon>
        <taxon>Pseudomonadota</taxon>
        <taxon>Betaproteobacteria</taxon>
        <taxon>Burkholderiales</taxon>
        <taxon>Oxalobacteraceae</taxon>
        <taxon>Telluria group</taxon>
        <taxon>Massilia</taxon>
    </lineage>
</organism>
<accession>A0A6L6QH59</accession>
<reference evidence="1 2" key="1">
    <citation type="submission" date="2019-11" db="EMBL/GenBank/DDBJ databases">
        <title>Type strains purchased from KCTC, JCM and DSMZ.</title>
        <authorList>
            <person name="Lu H."/>
        </authorList>
    </citation>
    <scope>NUCLEOTIDE SEQUENCE [LARGE SCALE GENOMIC DNA]</scope>
    <source>
        <strain evidence="1 2">JCM 31587</strain>
    </source>
</reference>
<dbReference type="Proteomes" id="UP000472320">
    <property type="component" value="Unassembled WGS sequence"/>
</dbReference>
<dbReference type="EMBL" id="WNKX01000006">
    <property type="protein sequence ID" value="MTW10963.1"/>
    <property type="molecule type" value="Genomic_DNA"/>
</dbReference>
<dbReference type="RefSeq" id="WP_155453904.1">
    <property type="nucleotide sequence ID" value="NZ_WNKX01000006.1"/>
</dbReference>
<dbReference type="AlphaFoldDB" id="A0A6L6QH59"/>
<gene>
    <name evidence="1" type="ORF">GM658_10145</name>
</gene>